<dbReference type="GO" id="GO:0006637">
    <property type="term" value="P:acyl-CoA metabolic process"/>
    <property type="evidence" value="ECO:0007669"/>
    <property type="project" value="TreeGrafter"/>
</dbReference>
<gene>
    <name evidence="2" type="ORF">CAUJ_LOCUS811</name>
</gene>
<dbReference type="Gene3D" id="3.40.50.1820">
    <property type="entry name" value="alpha/beta hydrolase"/>
    <property type="match status" value="1"/>
</dbReference>
<keyword evidence="3" id="KW-1185">Reference proteome</keyword>
<evidence type="ECO:0000313" key="2">
    <source>
        <dbReference type="EMBL" id="CAD6184892.1"/>
    </source>
</evidence>
<name>A0A8S1GQ27_9PELO</name>
<dbReference type="InterPro" id="IPR029058">
    <property type="entry name" value="AB_hydrolase_fold"/>
</dbReference>
<accession>A0A8S1GQ27</accession>
<dbReference type="GO" id="GO:0047617">
    <property type="term" value="F:fatty acyl-CoA hydrolase activity"/>
    <property type="evidence" value="ECO:0007669"/>
    <property type="project" value="TreeGrafter"/>
</dbReference>
<reference evidence="2" key="1">
    <citation type="submission" date="2020-10" db="EMBL/GenBank/DDBJ databases">
        <authorList>
            <person name="Kikuchi T."/>
        </authorList>
    </citation>
    <scope>NUCLEOTIDE SEQUENCE</scope>
    <source>
        <strain evidence="2">NKZ352</strain>
    </source>
</reference>
<dbReference type="AlphaFoldDB" id="A0A8S1GQ27"/>
<dbReference type="OrthoDB" id="6347013at2759"/>
<dbReference type="Pfam" id="PF08840">
    <property type="entry name" value="BAAT_C"/>
    <property type="match status" value="1"/>
</dbReference>
<feature type="domain" description="BAAT/Acyl-CoA thioester hydrolase C-terminal" evidence="1">
    <location>
        <begin position="120"/>
        <end position="327"/>
    </location>
</feature>
<dbReference type="PANTHER" id="PTHR10824">
    <property type="entry name" value="ACYL-COENZYME A THIOESTERASE-RELATED"/>
    <property type="match status" value="1"/>
</dbReference>
<comment type="caution">
    <text evidence="2">The sequence shown here is derived from an EMBL/GenBank/DDBJ whole genome shotgun (WGS) entry which is preliminary data.</text>
</comment>
<evidence type="ECO:0000259" key="1">
    <source>
        <dbReference type="Pfam" id="PF08840"/>
    </source>
</evidence>
<dbReference type="EMBL" id="CAJGYM010000001">
    <property type="protein sequence ID" value="CAD6184892.1"/>
    <property type="molecule type" value="Genomic_DNA"/>
</dbReference>
<dbReference type="FunFam" id="3.40.50.1820:FF:000024">
    <property type="entry name" value="acyl-coenzyme A thioesterase 4"/>
    <property type="match status" value="1"/>
</dbReference>
<dbReference type="Proteomes" id="UP000835052">
    <property type="component" value="Unassembled WGS sequence"/>
</dbReference>
<dbReference type="SUPFAM" id="SSF53474">
    <property type="entry name" value="alpha/beta-Hydrolases"/>
    <property type="match status" value="1"/>
</dbReference>
<dbReference type="InterPro" id="IPR014940">
    <property type="entry name" value="BAAT_C"/>
</dbReference>
<proteinExistence type="predicted"/>
<protein>
    <recommendedName>
        <fullName evidence="1">BAAT/Acyl-CoA thioester hydrolase C-terminal domain-containing protein</fullName>
    </recommendedName>
</protein>
<organism evidence="2 3">
    <name type="scientific">Caenorhabditis auriculariae</name>
    <dbReference type="NCBI Taxonomy" id="2777116"/>
    <lineage>
        <taxon>Eukaryota</taxon>
        <taxon>Metazoa</taxon>
        <taxon>Ecdysozoa</taxon>
        <taxon>Nematoda</taxon>
        <taxon>Chromadorea</taxon>
        <taxon>Rhabditida</taxon>
        <taxon>Rhabditina</taxon>
        <taxon>Rhabditomorpha</taxon>
        <taxon>Rhabditoidea</taxon>
        <taxon>Rhabditidae</taxon>
        <taxon>Peloderinae</taxon>
        <taxon>Caenorhabditis</taxon>
    </lineage>
</organism>
<evidence type="ECO:0000313" key="3">
    <source>
        <dbReference type="Proteomes" id="UP000835052"/>
    </source>
</evidence>
<dbReference type="GO" id="GO:0006631">
    <property type="term" value="P:fatty acid metabolic process"/>
    <property type="evidence" value="ECO:0007669"/>
    <property type="project" value="TreeGrafter"/>
</dbReference>
<dbReference type="PANTHER" id="PTHR10824:SF4">
    <property type="entry name" value="ACYL-COENZYME A THIOESTERASE 1-LIKE"/>
    <property type="match status" value="1"/>
</dbReference>
<sequence length="351" mass="39640">MYRQCLAFISAVILSDRTQFCGLYRSESNAIPRGSRERSLARSLGYIACGPLRYRQLCLCVRPGGPGRPGDGPFPCIMDMSGTGGGIHEHKGSMLASEGFVVLCVAYFQYKDLPDKVEDIDVEYFKKPVEFLLSLPYIGDRFGIQGVSFGGTLVDILTARFPEFKAAVVINGPHLQCSYYNIKEKGKPMPTVHVDDTRWYFLNNVLATHLCHRTLTDNITDEAETPWEKVPKDCAFRLVGSVDDLVSPSIHTSLYRQRRLRETGHQAEVELVNGGHIMEPPYFPHHELVYAKFQAFYCGYGGEVVLHGKSQEKSWANTIKFFKKTLGEPPKMPDWDRLTHVVNPNENRSRL</sequence>